<sequence length="81" mass="9606">KKVVFEIHDWSEILSKEHNVFAIDYEDKWKRQHFIDIGTLKTKEFKHVSRSRDDGNVTLRRPGMIKLPLLSKTSSLFTHIL</sequence>
<feature type="non-terminal residue" evidence="1">
    <location>
        <position position="1"/>
    </location>
</feature>
<reference evidence="1" key="1">
    <citation type="journal article" date="2014" name="Front. Microbiol.">
        <title>High frequency of phylogenetically diverse reductive dehalogenase-homologous genes in deep subseafloor sedimentary metagenomes.</title>
        <authorList>
            <person name="Kawai M."/>
            <person name="Futagami T."/>
            <person name="Toyoda A."/>
            <person name="Takaki Y."/>
            <person name="Nishi S."/>
            <person name="Hori S."/>
            <person name="Arai W."/>
            <person name="Tsubouchi T."/>
            <person name="Morono Y."/>
            <person name="Uchiyama I."/>
            <person name="Ito T."/>
            <person name="Fujiyama A."/>
            <person name="Inagaki F."/>
            <person name="Takami H."/>
        </authorList>
    </citation>
    <scope>NUCLEOTIDE SEQUENCE</scope>
    <source>
        <strain evidence="1">Expedition CK06-06</strain>
    </source>
</reference>
<dbReference type="AlphaFoldDB" id="X1LLQ9"/>
<dbReference type="EMBL" id="BARV01012692">
    <property type="protein sequence ID" value="GAI06771.1"/>
    <property type="molecule type" value="Genomic_DNA"/>
</dbReference>
<comment type="caution">
    <text evidence="1">The sequence shown here is derived from an EMBL/GenBank/DDBJ whole genome shotgun (WGS) entry which is preliminary data.</text>
</comment>
<proteinExistence type="predicted"/>
<organism evidence="1">
    <name type="scientific">marine sediment metagenome</name>
    <dbReference type="NCBI Taxonomy" id="412755"/>
    <lineage>
        <taxon>unclassified sequences</taxon>
        <taxon>metagenomes</taxon>
        <taxon>ecological metagenomes</taxon>
    </lineage>
</organism>
<evidence type="ECO:0000313" key="1">
    <source>
        <dbReference type="EMBL" id="GAI06771.1"/>
    </source>
</evidence>
<protein>
    <submittedName>
        <fullName evidence="1">Uncharacterized protein</fullName>
    </submittedName>
</protein>
<name>X1LLQ9_9ZZZZ</name>
<accession>X1LLQ9</accession>
<gene>
    <name evidence="1" type="ORF">S06H3_23373</name>
</gene>